<sequence>MAASTFSIIFPLSLELRQLTPFSAHFTSNADNGQACNFAAFVPLEERSPLQVKEEITLSMYVTDAGGENVEGTSSNQRYNVSSSDGMENFYGLLCGEKHASYEKDQSLKDKDDAIETSILRKQLKEHSVI</sequence>
<dbReference type="PANTHER" id="PTHR38360:SF1">
    <property type="entry name" value="F12P19.7"/>
    <property type="match status" value="1"/>
</dbReference>
<evidence type="ECO:0000313" key="2">
    <source>
        <dbReference type="Proteomes" id="UP001418222"/>
    </source>
</evidence>
<keyword evidence="2" id="KW-1185">Reference proteome</keyword>
<dbReference type="EMBL" id="JBBWWQ010000003">
    <property type="protein sequence ID" value="KAK8952337.1"/>
    <property type="molecule type" value="Genomic_DNA"/>
</dbReference>
<accession>A0AAP0BY23</accession>
<dbReference type="PANTHER" id="PTHR38360">
    <property type="entry name" value="OS03G0120000 PROTEIN"/>
    <property type="match status" value="1"/>
</dbReference>
<comment type="caution">
    <text evidence="1">The sequence shown here is derived from an EMBL/GenBank/DDBJ whole genome shotgun (WGS) entry which is preliminary data.</text>
</comment>
<reference evidence="1 2" key="1">
    <citation type="journal article" date="2022" name="Nat. Plants">
        <title>Genomes of leafy and leafless Platanthera orchids illuminate the evolution of mycoheterotrophy.</title>
        <authorList>
            <person name="Li M.H."/>
            <person name="Liu K.W."/>
            <person name="Li Z."/>
            <person name="Lu H.C."/>
            <person name="Ye Q.L."/>
            <person name="Zhang D."/>
            <person name="Wang J.Y."/>
            <person name="Li Y.F."/>
            <person name="Zhong Z.M."/>
            <person name="Liu X."/>
            <person name="Yu X."/>
            <person name="Liu D.K."/>
            <person name="Tu X.D."/>
            <person name="Liu B."/>
            <person name="Hao Y."/>
            <person name="Liao X.Y."/>
            <person name="Jiang Y.T."/>
            <person name="Sun W.H."/>
            <person name="Chen J."/>
            <person name="Chen Y.Q."/>
            <person name="Ai Y."/>
            <person name="Zhai J.W."/>
            <person name="Wu S.S."/>
            <person name="Zhou Z."/>
            <person name="Hsiao Y.Y."/>
            <person name="Wu W.L."/>
            <person name="Chen Y.Y."/>
            <person name="Lin Y.F."/>
            <person name="Hsu J.L."/>
            <person name="Li C.Y."/>
            <person name="Wang Z.W."/>
            <person name="Zhao X."/>
            <person name="Zhong W.Y."/>
            <person name="Ma X.K."/>
            <person name="Ma L."/>
            <person name="Huang J."/>
            <person name="Chen G.Z."/>
            <person name="Huang M.Z."/>
            <person name="Huang L."/>
            <person name="Peng D.H."/>
            <person name="Luo Y.B."/>
            <person name="Zou S.Q."/>
            <person name="Chen S.P."/>
            <person name="Lan S."/>
            <person name="Tsai W.C."/>
            <person name="Van de Peer Y."/>
            <person name="Liu Z.J."/>
        </authorList>
    </citation>
    <scope>NUCLEOTIDE SEQUENCE [LARGE SCALE GENOMIC DNA]</scope>
    <source>
        <strain evidence="1">Lor287</strain>
    </source>
</reference>
<dbReference type="Proteomes" id="UP001418222">
    <property type="component" value="Unassembled WGS sequence"/>
</dbReference>
<dbReference type="AlphaFoldDB" id="A0AAP0BY23"/>
<evidence type="ECO:0000313" key="1">
    <source>
        <dbReference type="EMBL" id="KAK8952337.1"/>
    </source>
</evidence>
<proteinExistence type="predicted"/>
<name>A0AAP0BY23_9ASPA</name>
<gene>
    <name evidence="1" type="ORF">KSP39_PZI004506</name>
</gene>
<protein>
    <submittedName>
        <fullName evidence="1">Uncharacterized protein</fullName>
    </submittedName>
</protein>
<organism evidence="1 2">
    <name type="scientific">Platanthera zijinensis</name>
    <dbReference type="NCBI Taxonomy" id="2320716"/>
    <lineage>
        <taxon>Eukaryota</taxon>
        <taxon>Viridiplantae</taxon>
        <taxon>Streptophyta</taxon>
        <taxon>Embryophyta</taxon>
        <taxon>Tracheophyta</taxon>
        <taxon>Spermatophyta</taxon>
        <taxon>Magnoliopsida</taxon>
        <taxon>Liliopsida</taxon>
        <taxon>Asparagales</taxon>
        <taxon>Orchidaceae</taxon>
        <taxon>Orchidoideae</taxon>
        <taxon>Orchideae</taxon>
        <taxon>Orchidinae</taxon>
        <taxon>Platanthera</taxon>
    </lineage>
</organism>